<gene>
    <name evidence="1" type="ORF">UFOVP653_21</name>
</gene>
<organism evidence="1">
    <name type="scientific">uncultured Caudovirales phage</name>
    <dbReference type="NCBI Taxonomy" id="2100421"/>
    <lineage>
        <taxon>Viruses</taxon>
        <taxon>Duplodnaviria</taxon>
        <taxon>Heunggongvirae</taxon>
        <taxon>Uroviricota</taxon>
        <taxon>Caudoviricetes</taxon>
        <taxon>Peduoviridae</taxon>
        <taxon>Maltschvirus</taxon>
        <taxon>Maltschvirus maltsch</taxon>
    </lineage>
</organism>
<sequence>MELKELAESLLRAKVVERKANADRIAAEEALIAALGKRDEGAQTHNVEGYKITITGKVSRKMDWKAWMEIEESIPAQLRPVKMKPELDERGVKYLQANEPEIYKLLPMTVTPAKTAVDIEVKGE</sequence>
<proteinExistence type="predicted"/>
<name>A0A6J5N9I7_9CAUD</name>
<evidence type="ECO:0000313" key="1">
    <source>
        <dbReference type="EMBL" id="CAB4154696.1"/>
    </source>
</evidence>
<protein>
    <submittedName>
        <fullName evidence="1">Uncharacterized protein</fullName>
    </submittedName>
</protein>
<accession>A0A6J5N9I7</accession>
<dbReference type="EMBL" id="LR796613">
    <property type="protein sequence ID" value="CAB4154696.1"/>
    <property type="molecule type" value="Genomic_DNA"/>
</dbReference>
<reference evidence="1" key="1">
    <citation type="submission" date="2020-04" db="EMBL/GenBank/DDBJ databases">
        <authorList>
            <person name="Chiriac C."/>
            <person name="Salcher M."/>
            <person name="Ghai R."/>
            <person name="Kavagutti S V."/>
        </authorList>
    </citation>
    <scope>NUCLEOTIDE SEQUENCE</scope>
</reference>